<gene>
    <name evidence="1" type="ORF">FHX59_005195</name>
</gene>
<keyword evidence="1" id="KW-0560">Oxidoreductase</keyword>
<organism evidence="1 2">
    <name type="scientific">Paraburkholderia silvatlantica</name>
    <dbReference type="NCBI Taxonomy" id="321895"/>
    <lineage>
        <taxon>Bacteria</taxon>
        <taxon>Pseudomonadati</taxon>
        <taxon>Pseudomonadota</taxon>
        <taxon>Betaproteobacteria</taxon>
        <taxon>Burkholderiales</taxon>
        <taxon>Burkholderiaceae</taxon>
        <taxon>Paraburkholderia</taxon>
    </lineage>
</organism>
<dbReference type="GO" id="GO:0004096">
    <property type="term" value="F:catalase activity"/>
    <property type="evidence" value="ECO:0007669"/>
    <property type="project" value="UniProtKB-EC"/>
</dbReference>
<dbReference type="EC" id="1.11.1.6" evidence="1"/>
<accession>A0ABR6FTH1</accession>
<proteinExistence type="predicted"/>
<protein>
    <submittedName>
        <fullName evidence="1">Catalase</fullName>
        <ecNumber evidence="1">1.11.1.6</ecNumber>
    </submittedName>
</protein>
<dbReference type="Proteomes" id="UP000533533">
    <property type="component" value="Unassembled WGS sequence"/>
</dbReference>
<keyword evidence="1" id="KW-0575">Peroxidase</keyword>
<dbReference type="EMBL" id="JACHVZ010000015">
    <property type="protein sequence ID" value="MBB2930730.1"/>
    <property type="molecule type" value="Genomic_DNA"/>
</dbReference>
<comment type="caution">
    <text evidence="1">The sequence shown here is derived from an EMBL/GenBank/DDBJ whole genome shotgun (WGS) entry which is preliminary data.</text>
</comment>
<evidence type="ECO:0000313" key="2">
    <source>
        <dbReference type="Proteomes" id="UP000533533"/>
    </source>
</evidence>
<sequence>MERQIEHFRRADPAYAQGVTDAIAKLAKQGRGAVCCHDAGTASRA</sequence>
<reference evidence="1 2" key="1">
    <citation type="submission" date="2020-08" db="EMBL/GenBank/DDBJ databases">
        <title>Genomic Encyclopedia of Type Strains, Phase IV (KMG-V): Genome sequencing to study the core and pangenomes of soil and plant-associated prokaryotes.</title>
        <authorList>
            <person name="Whitman W."/>
        </authorList>
    </citation>
    <scope>NUCLEOTIDE SEQUENCE [LARGE SCALE GENOMIC DNA]</scope>
    <source>
        <strain evidence="1 2">SRMrh-85</strain>
    </source>
</reference>
<name>A0ABR6FTH1_9BURK</name>
<evidence type="ECO:0000313" key="1">
    <source>
        <dbReference type="EMBL" id="MBB2930730.1"/>
    </source>
</evidence>
<keyword evidence="2" id="KW-1185">Reference proteome</keyword>